<organism>
    <name type="scientific">Ixodes scapularis</name>
    <name type="common">Black-legged tick</name>
    <name type="synonym">Deer tick</name>
    <dbReference type="NCBI Taxonomy" id="6945"/>
    <lineage>
        <taxon>Eukaryota</taxon>
        <taxon>Metazoa</taxon>
        <taxon>Ecdysozoa</taxon>
        <taxon>Arthropoda</taxon>
        <taxon>Chelicerata</taxon>
        <taxon>Arachnida</taxon>
        <taxon>Acari</taxon>
        <taxon>Parasitiformes</taxon>
        <taxon>Ixodida</taxon>
        <taxon>Ixodoidea</taxon>
        <taxon>Ixodidae</taxon>
        <taxon>Ixodinae</taxon>
        <taxon>Ixodes</taxon>
    </lineage>
</organism>
<protein>
    <submittedName>
        <fullName evidence="1 2">Uncharacterized protein</fullName>
    </submittedName>
</protein>
<evidence type="ECO:0000313" key="3">
    <source>
        <dbReference type="Proteomes" id="UP000001555"/>
    </source>
</evidence>
<dbReference type="EMBL" id="ABJB010297388">
    <property type="status" value="NOT_ANNOTATED_CDS"/>
    <property type="molecule type" value="Genomic_DNA"/>
</dbReference>
<reference evidence="1 3" key="1">
    <citation type="submission" date="2008-03" db="EMBL/GenBank/DDBJ databases">
        <title>Annotation of Ixodes scapularis.</title>
        <authorList>
            <consortium name="Ixodes scapularis Genome Project Consortium"/>
            <person name="Caler E."/>
            <person name="Hannick L.I."/>
            <person name="Bidwell S."/>
            <person name="Joardar V."/>
            <person name="Thiagarajan M."/>
            <person name="Amedeo P."/>
            <person name="Galinsky K.J."/>
            <person name="Schobel S."/>
            <person name="Inman J."/>
            <person name="Hostetler J."/>
            <person name="Miller J."/>
            <person name="Hammond M."/>
            <person name="Megy K."/>
            <person name="Lawson D."/>
            <person name="Kodira C."/>
            <person name="Sutton G."/>
            <person name="Meyer J."/>
            <person name="Hill C.A."/>
            <person name="Birren B."/>
            <person name="Nene V."/>
            <person name="Collins F."/>
            <person name="Alarcon-Chaidez F."/>
            <person name="Wikel S."/>
            <person name="Strausberg R."/>
        </authorList>
    </citation>
    <scope>NUCLEOTIDE SEQUENCE [LARGE SCALE GENOMIC DNA]</scope>
    <source>
        <strain evidence="3">Wikel</strain>
        <strain evidence="1">Wikel colony</strain>
    </source>
</reference>
<dbReference type="EMBL" id="DS929825">
    <property type="protein sequence ID" value="EEC17857.1"/>
    <property type="molecule type" value="Genomic_DNA"/>
</dbReference>
<name>B7QG85_IXOSC</name>
<dbReference type="PaxDb" id="6945-B7QG85"/>
<evidence type="ECO:0000313" key="2">
    <source>
        <dbReference type="EnsemblMetazoa" id="ISCW013269-PA"/>
    </source>
</evidence>
<gene>
    <name evidence="1" type="ORF">IscW_ISCW013269</name>
</gene>
<reference evidence="2" key="2">
    <citation type="submission" date="2020-05" db="UniProtKB">
        <authorList>
            <consortium name="EnsemblMetazoa"/>
        </authorList>
    </citation>
    <scope>IDENTIFICATION</scope>
    <source>
        <strain evidence="2">wikel</strain>
    </source>
</reference>
<dbReference type="InParanoid" id="B7QG85"/>
<dbReference type="EnsemblMetazoa" id="ISCW013269-RA">
    <property type="protein sequence ID" value="ISCW013269-PA"/>
    <property type="gene ID" value="ISCW013269"/>
</dbReference>
<dbReference type="Proteomes" id="UP000001555">
    <property type="component" value="Unassembled WGS sequence"/>
</dbReference>
<keyword evidence="3" id="KW-1185">Reference proteome</keyword>
<dbReference type="HOGENOM" id="CLU_2199854_0_0_1"/>
<dbReference type="VEuPathDB" id="VectorBase:ISCW013269"/>
<dbReference type="VEuPathDB" id="VectorBase:ISCI013269"/>
<proteinExistence type="predicted"/>
<sequence length="108" mass="11699">MALLGAAASFDLICDLGAWIRTALSLSLLPEAPIRRPLRLPLQNPMRRLLVSEPLSDALFWIITLRCPALLTLGDRAADPASKASLALKDEGFSPGFQRPAQPLAPNR</sequence>
<dbReference type="AlphaFoldDB" id="B7QG85"/>
<evidence type="ECO:0000313" key="1">
    <source>
        <dbReference type="EMBL" id="EEC17857.1"/>
    </source>
</evidence>
<accession>B7QG85</accession>